<dbReference type="PRINTS" id="PR00502">
    <property type="entry name" value="NUDIXFAMILY"/>
</dbReference>
<dbReference type="InterPro" id="IPR022927">
    <property type="entry name" value="RppH"/>
</dbReference>
<evidence type="ECO:0000259" key="4">
    <source>
        <dbReference type="PROSITE" id="PS51462"/>
    </source>
</evidence>
<dbReference type="PROSITE" id="PS00893">
    <property type="entry name" value="NUDIX_BOX"/>
    <property type="match status" value="1"/>
</dbReference>
<dbReference type="InterPro" id="IPR000086">
    <property type="entry name" value="NUDIX_hydrolase_dom"/>
</dbReference>
<evidence type="ECO:0000256" key="1">
    <source>
        <dbReference type="ARBA" id="ARBA00001936"/>
    </source>
</evidence>
<dbReference type="HAMAP" id="MF_00298">
    <property type="entry name" value="Nudix_RppH"/>
    <property type="match status" value="1"/>
</dbReference>
<dbReference type="Gene3D" id="3.90.79.10">
    <property type="entry name" value="Nucleoside Triphosphate Pyrophosphohydrolase"/>
    <property type="match status" value="1"/>
</dbReference>
<comment type="cofactor">
    <cofactor evidence="2">
        <name>Mg(2+)</name>
        <dbReference type="ChEBI" id="CHEBI:18420"/>
    </cofactor>
</comment>
<comment type="cofactor">
    <cofactor evidence="1">
        <name>Mn(2+)</name>
        <dbReference type="ChEBI" id="CHEBI:29035"/>
    </cofactor>
</comment>
<evidence type="ECO:0000256" key="3">
    <source>
        <dbReference type="ARBA" id="ARBA00022801"/>
    </source>
</evidence>
<feature type="domain" description="Nudix hydrolase" evidence="4">
    <location>
        <begin position="37"/>
        <end position="180"/>
    </location>
</feature>
<dbReference type="InterPro" id="IPR020084">
    <property type="entry name" value="NUDIX_hydrolase_CS"/>
</dbReference>
<dbReference type="PANTHER" id="PTHR43046">
    <property type="entry name" value="GDP-MANNOSE MANNOSYL HYDROLASE"/>
    <property type="match status" value="1"/>
</dbReference>
<dbReference type="EMBL" id="UOFZ01000009">
    <property type="protein sequence ID" value="VAX12037.1"/>
    <property type="molecule type" value="Genomic_DNA"/>
</dbReference>
<proteinExistence type="inferred from homology"/>
<keyword evidence="3 5" id="KW-0378">Hydrolase</keyword>
<dbReference type="AlphaFoldDB" id="A0A3B1C547"/>
<name>A0A3B1C547_9ZZZZ</name>
<sequence>MHNFHKDKGVCICRIHDSVKQSGYRLKDGVQVIDTEGYRSNVGIILCNPCGQLFWARRIGEDAWQFPQGGIQHNESPEQALYRELEEEVGLKADDVELLGSTHDWLRYQLPAHMRRHSRGNRFIGQKQIWFLLKLTVSEARVCLSTSTEPEFDRWRWVSPEVTVNEVIDFKRAVYLRALEELLPIINCPSLFIAHR</sequence>
<dbReference type="InterPro" id="IPR020476">
    <property type="entry name" value="Nudix_hydrolase"/>
</dbReference>
<organism evidence="5">
    <name type="scientific">hydrothermal vent metagenome</name>
    <dbReference type="NCBI Taxonomy" id="652676"/>
    <lineage>
        <taxon>unclassified sequences</taxon>
        <taxon>metagenomes</taxon>
        <taxon>ecological metagenomes</taxon>
    </lineage>
</organism>
<gene>
    <name evidence="5" type="ORF">MNBD_GAMMA24-797</name>
</gene>
<dbReference type="PROSITE" id="PS51462">
    <property type="entry name" value="NUDIX"/>
    <property type="match status" value="1"/>
</dbReference>
<dbReference type="PANTHER" id="PTHR43046:SF14">
    <property type="entry name" value="MUTT_NUDIX FAMILY PROTEIN"/>
    <property type="match status" value="1"/>
</dbReference>
<dbReference type="NCBIfam" id="NF001938">
    <property type="entry name" value="PRK00714.1-5"/>
    <property type="match status" value="1"/>
</dbReference>
<dbReference type="SUPFAM" id="SSF55811">
    <property type="entry name" value="Nudix"/>
    <property type="match status" value="1"/>
</dbReference>
<dbReference type="GO" id="GO:0016462">
    <property type="term" value="F:pyrophosphatase activity"/>
    <property type="evidence" value="ECO:0007669"/>
    <property type="project" value="UniProtKB-ARBA"/>
</dbReference>
<evidence type="ECO:0000313" key="5">
    <source>
        <dbReference type="EMBL" id="VAX12037.1"/>
    </source>
</evidence>
<protein>
    <submittedName>
        <fullName evidence="5">Adenosine (5')-pentaphospho-(5'')-adenosine pyrophosphohydrolase</fullName>
    </submittedName>
</protein>
<accession>A0A3B1C547</accession>
<dbReference type="NCBIfam" id="NF001937">
    <property type="entry name" value="PRK00714.1-4"/>
    <property type="match status" value="1"/>
</dbReference>
<dbReference type="CDD" id="cd03671">
    <property type="entry name" value="NUDIX_Ap4A_hydrolase_plant_like"/>
    <property type="match status" value="1"/>
</dbReference>
<dbReference type="Pfam" id="PF00293">
    <property type="entry name" value="NUDIX"/>
    <property type="match status" value="1"/>
</dbReference>
<evidence type="ECO:0000256" key="2">
    <source>
        <dbReference type="ARBA" id="ARBA00001946"/>
    </source>
</evidence>
<dbReference type="InterPro" id="IPR015797">
    <property type="entry name" value="NUDIX_hydrolase-like_dom_sf"/>
</dbReference>
<reference evidence="5" key="1">
    <citation type="submission" date="2018-06" db="EMBL/GenBank/DDBJ databases">
        <authorList>
            <person name="Zhirakovskaya E."/>
        </authorList>
    </citation>
    <scope>NUCLEOTIDE SEQUENCE</scope>
</reference>